<keyword evidence="4 9" id="KW-0812">Transmembrane</keyword>
<keyword evidence="11" id="KW-0547">Nucleotide-binding</keyword>
<feature type="transmembrane region" description="Helical" evidence="9">
    <location>
        <begin position="91"/>
        <end position="110"/>
    </location>
</feature>
<dbReference type="EMBL" id="JAVREJ010000006">
    <property type="protein sequence ID" value="MDT0350155.1"/>
    <property type="molecule type" value="Genomic_DNA"/>
</dbReference>
<dbReference type="RefSeq" id="WP_311556176.1">
    <property type="nucleotide sequence ID" value="NZ_JAVREJ010000006.1"/>
</dbReference>
<dbReference type="Gene3D" id="3.30.565.10">
    <property type="entry name" value="Histidine kinase-like ATPase, C-terminal domain"/>
    <property type="match status" value="1"/>
</dbReference>
<dbReference type="SMART" id="SM00387">
    <property type="entry name" value="HATPase_c"/>
    <property type="match status" value="1"/>
</dbReference>
<feature type="domain" description="Histidine kinase/HSP90-like ATPase" evidence="10">
    <location>
        <begin position="318"/>
        <end position="415"/>
    </location>
</feature>
<keyword evidence="12" id="KW-1185">Reference proteome</keyword>
<evidence type="ECO:0000256" key="6">
    <source>
        <dbReference type="ARBA" id="ARBA00022989"/>
    </source>
</evidence>
<evidence type="ECO:0000313" key="12">
    <source>
        <dbReference type="Proteomes" id="UP001183202"/>
    </source>
</evidence>
<evidence type="ECO:0000256" key="7">
    <source>
        <dbReference type="ARBA" id="ARBA00023012"/>
    </source>
</evidence>
<evidence type="ECO:0000256" key="2">
    <source>
        <dbReference type="ARBA" id="ARBA00022475"/>
    </source>
</evidence>
<dbReference type="InterPro" id="IPR003594">
    <property type="entry name" value="HATPase_dom"/>
</dbReference>
<proteinExistence type="predicted"/>
<keyword evidence="3" id="KW-0808">Transferase</keyword>
<feature type="transmembrane region" description="Helical" evidence="9">
    <location>
        <begin position="116"/>
        <end position="133"/>
    </location>
</feature>
<dbReference type="PANTHER" id="PTHR24421">
    <property type="entry name" value="NITRATE/NITRITE SENSOR PROTEIN NARX-RELATED"/>
    <property type="match status" value="1"/>
</dbReference>
<feature type="transmembrane region" description="Helical" evidence="9">
    <location>
        <begin position="35"/>
        <end position="53"/>
    </location>
</feature>
<dbReference type="SUPFAM" id="SSF55874">
    <property type="entry name" value="ATPase domain of HSP90 chaperone/DNA topoisomerase II/histidine kinase"/>
    <property type="match status" value="1"/>
</dbReference>
<dbReference type="PANTHER" id="PTHR24421:SF37">
    <property type="entry name" value="SENSOR HISTIDINE KINASE NARS"/>
    <property type="match status" value="1"/>
</dbReference>
<feature type="transmembrane region" description="Helical" evidence="9">
    <location>
        <begin position="140"/>
        <end position="158"/>
    </location>
</feature>
<comment type="caution">
    <text evidence="11">The sequence shown here is derived from an EMBL/GenBank/DDBJ whole genome shotgun (WGS) entry which is preliminary data.</text>
</comment>
<feature type="transmembrane region" description="Helical" evidence="9">
    <location>
        <begin position="170"/>
        <end position="190"/>
    </location>
</feature>
<evidence type="ECO:0000259" key="10">
    <source>
        <dbReference type="SMART" id="SM00387"/>
    </source>
</evidence>
<comment type="subcellular location">
    <subcellularLocation>
        <location evidence="1">Cell membrane</location>
        <topology evidence="1">Multi-pass membrane protein</topology>
    </subcellularLocation>
</comment>
<dbReference type="InterPro" id="IPR036890">
    <property type="entry name" value="HATPase_C_sf"/>
</dbReference>
<protein>
    <submittedName>
        <fullName evidence="11">ATP-binding protein</fullName>
    </submittedName>
</protein>
<gene>
    <name evidence="11" type="ORF">RM445_11535</name>
</gene>
<keyword evidence="5" id="KW-0418">Kinase</keyword>
<sequence>MSAPAATPTAADQPLGPDVVAIASEHAGLGVRLQLAVRGVLVVFVAVTVLAIPPADHRAGCAAVAIGYAIAALGVAVWARDGGLAVARWAWLALFLDLAVLTLLTLLTGISAPQSWTAYVLTTGFLLVPVLASATLRPRVCAAVVVPAVLVYLVAGIATQTSNDEPWPSLLLRTLVMAGVGAACVALSWIQRSRVETIGRLVQARTDLLAELTDLERSERRTLSEQLHDGALQYVLAARQDLDEARDTGAAEAFDRLEEALLESSRLLRSTVAELHPAVLERAGLPAALRDLVASAAARGGFTAELDLDRWPADDRTPVDGLLYRTARELLGNVVKHAEATHVAVDLALADGHARLVVTDDGVGVDDTQVAHRLGEGHVGLTSHVLRVEAAGGSLTVTPAPTAGTVATVDLPLPGVDGQLARSGRTVDTLLRNH</sequence>
<evidence type="ECO:0000256" key="5">
    <source>
        <dbReference type="ARBA" id="ARBA00022777"/>
    </source>
</evidence>
<keyword evidence="2" id="KW-1003">Cell membrane</keyword>
<keyword evidence="7" id="KW-0902">Two-component regulatory system</keyword>
<keyword evidence="6 9" id="KW-1133">Transmembrane helix</keyword>
<evidence type="ECO:0000313" key="11">
    <source>
        <dbReference type="EMBL" id="MDT0350155.1"/>
    </source>
</evidence>
<keyword evidence="11" id="KW-0067">ATP-binding</keyword>
<organism evidence="11 12">
    <name type="scientific">Pseudonocardia charpentierae</name>
    <dbReference type="NCBI Taxonomy" id="3075545"/>
    <lineage>
        <taxon>Bacteria</taxon>
        <taxon>Bacillati</taxon>
        <taxon>Actinomycetota</taxon>
        <taxon>Actinomycetes</taxon>
        <taxon>Pseudonocardiales</taxon>
        <taxon>Pseudonocardiaceae</taxon>
        <taxon>Pseudonocardia</taxon>
    </lineage>
</organism>
<dbReference type="CDD" id="cd16917">
    <property type="entry name" value="HATPase_UhpB-NarQ-NarX-like"/>
    <property type="match status" value="1"/>
</dbReference>
<dbReference type="Proteomes" id="UP001183202">
    <property type="component" value="Unassembled WGS sequence"/>
</dbReference>
<accession>A0ABU2N8S5</accession>
<feature type="transmembrane region" description="Helical" evidence="9">
    <location>
        <begin position="59"/>
        <end position="79"/>
    </location>
</feature>
<dbReference type="GO" id="GO:0005524">
    <property type="term" value="F:ATP binding"/>
    <property type="evidence" value="ECO:0007669"/>
    <property type="project" value="UniProtKB-KW"/>
</dbReference>
<keyword evidence="8 9" id="KW-0472">Membrane</keyword>
<reference evidence="12" key="1">
    <citation type="submission" date="2023-07" db="EMBL/GenBank/DDBJ databases">
        <title>30 novel species of actinomycetes from the DSMZ collection.</title>
        <authorList>
            <person name="Nouioui I."/>
        </authorList>
    </citation>
    <scope>NUCLEOTIDE SEQUENCE [LARGE SCALE GENOMIC DNA]</scope>
    <source>
        <strain evidence="12">DSM 45834</strain>
    </source>
</reference>
<evidence type="ECO:0000256" key="1">
    <source>
        <dbReference type="ARBA" id="ARBA00004651"/>
    </source>
</evidence>
<evidence type="ECO:0000256" key="3">
    <source>
        <dbReference type="ARBA" id="ARBA00022679"/>
    </source>
</evidence>
<evidence type="ECO:0000256" key="8">
    <source>
        <dbReference type="ARBA" id="ARBA00023136"/>
    </source>
</evidence>
<evidence type="ECO:0000256" key="4">
    <source>
        <dbReference type="ARBA" id="ARBA00022692"/>
    </source>
</evidence>
<dbReference type="Pfam" id="PF02518">
    <property type="entry name" value="HATPase_c"/>
    <property type="match status" value="1"/>
</dbReference>
<dbReference type="InterPro" id="IPR050482">
    <property type="entry name" value="Sensor_HK_TwoCompSys"/>
</dbReference>
<name>A0ABU2N8S5_9PSEU</name>
<evidence type="ECO:0000256" key="9">
    <source>
        <dbReference type="SAM" id="Phobius"/>
    </source>
</evidence>